<dbReference type="Proteomes" id="UP000307140">
    <property type="component" value="Unassembled WGS sequence"/>
</dbReference>
<comment type="caution">
    <text evidence="4">The sequence shown here is derived from an EMBL/GenBank/DDBJ whole genome shotgun (WGS) entry which is preliminary data.</text>
</comment>
<dbReference type="Pfam" id="PF18962">
    <property type="entry name" value="Por_Secre_tail"/>
    <property type="match status" value="1"/>
</dbReference>
<feature type="chain" id="PRO_5024341292" evidence="2">
    <location>
        <begin position="24"/>
        <end position="835"/>
    </location>
</feature>
<dbReference type="AlphaFoldDB" id="A0A5S3N503"/>
<feature type="signal peptide" evidence="2">
    <location>
        <begin position="1"/>
        <end position="23"/>
    </location>
</feature>
<evidence type="ECO:0000256" key="2">
    <source>
        <dbReference type="SAM" id="SignalP"/>
    </source>
</evidence>
<dbReference type="RefSeq" id="WP_138535370.1">
    <property type="nucleotide sequence ID" value="NZ_VANR01000003.1"/>
</dbReference>
<dbReference type="InterPro" id="IPR013783">
    <property type="entry name" value="Ig-like_fold"/>
</dbReference>
<evidence type="ECO:0000256" key="1">
    <source>
        <dbReference type="ARBA" id="ARBA00022729"/>
    </source>
</evidence>
<dbReference type="InterPro" id="IPR026444">
    <property type="entry name" value="Secre_tail"/>
</dbReference>
<dbReference type="OrthoDB" id="9813840at2"/>
<dbReference type="SUPFAM" id="SSF49299">
    <property type="entry name" value="PKD domain"/>
    <property type="match status" value="1"/>
</dbReference>
<reference evidence="4 5" key="1">
    <citation type="submission" date="2019-05" db="EMBL/GenBank/DDBJ databases">
        <title>Polaribacter aestuariivivens sp. nov., isolated from a tidal flat.</title>
        <authorList>
            <person name="Yoon J.-H."/>
        </authorList>
    </citation>
    <scope>NUCLEOTIDE SEQUENCE [LARGE SCALE GENOMIC DNA]</scope>
    <source>
        <strain evidence="4 5">DBTF-3</strain>
    </source>
</reference>
<name>A0A5S3N503_9FLAO</name>
<dbReference type="CDD" id="cd00146">
    <property type="entry name" value="PKD"/>
    <property type="match status" value="1"/>
</dbReference>
<dbReference type="Gene3D" id="2.60.40.10">
    <property type="entry name" value="Immunoglobulins"/>
    <property type="match status" value="1"/>
</dbReference>
<proteinExistence type="predicted"/>
<keyword evidence="1 2" id="KW-0732">Signal</keyword>
<gene>
    <name evidence="4" type="ORF">FDT66_06550</name>
</gene>
<dbReference type="InterPro" id="IPR035986">
    <property type="entry name" value="PKD_dom_sf"/>
</dbReference>
<organism evidence="4 5">
    <name type="scientific">Polaribacter aestuariivivens</name>
    <dbReference type="NCBI Taxonomy" id="2304626"/>
    <lineage>
        <taxon>Bacteria</taxon>
        <taxon>Pseudomonadati</taxon>
        <taxon>Bacteroidota</taxon>
        <taxon>Flavobacteriia</taxon>
        <taxon>Flavobacteriales</taxon>
        <taxon>Flavobacteriaceae</taxon>
    </lineage>
</organism>
<dbReference type="EMBL" id="VANR01000003">
    <property type="protein sequence ID" value="TMM30418.1"/>
    <property type="molecule type" value="Genomic_DNA"/>
</dbReference>
<accession>A0A5S3N503</accession>
<dbReference type="NCBIfam" id="TIGR04183">
    <property type="entry name" value="Por_Secre_tail"/>
    <property type="match status" value="1"/>
</dbReference>
<keyword evidence="5" id="KW-1185">Reference proteome</keyword>
<dbReference type="InterPro" id="IPR000601">
    <property type="entry name" value="PKD_dom"/>
</dbReference>
<evidence type="ECO:0000313" key="4">
    <source>
        <dbReference type="EMBL" id="TMM30418.1"/>
    </source>
</evidence>
<protein>
    <submittedName>
        <fullName evidence="4">BspA family leucine-rich repeat surface protein</fullName>
    </submittedName>
</protein>
<feature type="domain" description="PKD" evidence="3">
    <location>
        <begin position="45"/>
        <end position="86"/>
    </location>
</feature>
<dbReference type="PROSITE" id="PS50093">
    <property type="entry name" value="PKD"/>
    <property type="match status" value="1"/>
</dbReference>
<sequence>MLFPHKRIFLVFVFLLISSKCIAQTEFITTWQTTTAGETITIPTTGVGYSYNVNWGDGSSDLTTYTGNASHTYTTANTYTVTITGTFNRIYFNATGDKDKILSVEQWGTNQVWTSMSRAFDGCSNLVINASDTPNLTSCLTTLRMFRDATAIGTGSTTNWNSWNMSNLTNIAQMFRNCTSFNEDISNWVVSGVTNFNNLFNGASLFNQDISGWTTTSATTMNNTFRNSAFDQDISGWDVSGVTSMNNIFQGAKLSLANYNALLIGWEAQTLQTGIAFHGGSSKHCSPAAIAAKASIIATYSWTFTDGGELTSFTWTGSTDSNWSETTNWLDGYVPECSLNVTIPTATNYPNIDISTTANINDLTINSGASLSVSGALTVNGNLTTNSGLSLNSGSSLIISGTSTGNLTYTRDIANGQKYYNASPPVVGETVENFISSNTLNTGNGNVGLYYYDNSTTMGFAGTGYIFYQPSSTGSLTNGKGYGVQLSSTGSISFTGNMPTTDVSISVSTGTIDNSNLIGNPFPSYLPANSNANANNLLSNNTSVLSEETLWLWDNTIDDYVTINNASAARFIAPGQGFFVDASGSGTFNYLESWQSHQATDVFNKIENQIFSLELVVSNLDNYKKNTNIFYYKNKTTGFDNGYDSSQFSGVGNLNIYTKLVSDINSKNLAIQTLPNSNFENNIIPVGIKGDRQIDFKIISQNKPEGINIYLEDRYLNTFTKLEENKNISIDLDEGYDGVGRFFLHTSYKTLNIKNESLQNVNIFISENKTLNIKGALENVTKLTVFDVLGKKLKEIALENNDRNKKVSLLNFKNGVYILKLNSKKGMFSKKIFLK</sequence>
<evidence type="ECO:0000313" key="5">
    <source>
        <dbReference type="Proteomes" id="UP000307140"/>
    </source>
</evidence>
<evidence type="ECO:0000259" key="3">
    <source>
        <dbReference type="PROSITE" id="PS50093"/>
    </source>
</evidence>
<dbReference type="Pfam" id="PF03382">
    <property type="entry name" value="DUF285"/>
    <property type="match status" value="1"/>
</dbReference>
<dbReference type="InterPro" id="IPR005046">
    <property type="entry name" value="DUF285"/>
</dbReference>